<keyword evidence="2" id="KW-1185">Reference proteome</keyword>
<organism evidence="1 2">
    <name type="scientific">Hygrophoropsis aurantiaca</name>
    <dbReference type="NCBI Taxonomy" id="72124"/>
    <lineage>
        <taxon>Eukaryota</taxon>
        <taxon>Fungi</taxon>
        <taxon>Dikarya</taxon>
        <taxon>Basidiomycota</taxon>
        <taxon>Agaricomycotina</taxon>
        <taxon>Agaricomycetes</taxon>
        <taxon>Agaricomycetidae</taxon>
        <taxon>Boletales</taxon>
        <taxon>Coniophorineae</taxon>
        <taxon>Hygrophoropsidaceae</taxon>
        <taxon>Hygrophoropsis</taxon>
    </lineage>
</organism>
<reference evidence="1" key="1">
    <citation type="journal article" date="2021" name="New Phytol.">
        <title>Evolutionary innovations through gain and loss of genes in the ectomycorrhizal Boletales.</title>
        <authorList>
            <person name="Wu G."/>
            <person name="Miyauchi S."/>
            <person name="Morin E."/>
            <person name="Kuo A."/>
            <person name="Drula E."/>
            <person name="Varga T."/>
            <person name="Kohler A."/>
            <person name="Feng B."/>
            <person name="Cao Y."/>
            <person name="Lipzen A."/>
            <person name="Daum C."/>
            <person name="Hundley H."/>
            <person name="Pangilinan J."/>
            <person name="Johnson J."/>
            <person name="Barry K."/>
            <person name="LaButti K."/>
            <person name="Ng V."/>
            <person name="Ahrendt S."/>
            <person name="Min B."/>
            <person name="Choi I.G."/>
            <person name="Park H."/>
            <person name="Plett J.M."/>
            <person name="Magnuson J."/>
            <person name="Spatafora J.W."/>
            <person name="Nagy L.G."/>
            <person name="Henrissat B."/>
            <person name="Grigoriev I.V."/>
            <person name="Yang Z.L."/>
            <person name="Xu J."/>
            <person name="Martin F.M."/>
        </authorList>
    </citation>
    <scope>NUCLEOTIDE SEQUENCE</scope>
    <source>
        <strain evidence="1">ATCC 28755</strain>
    </source>
</reference>
<protein>
    <submittedName>
        <fullName evidence="1">Uncharacterized protein</fullName>
    </submittedName>
</protein>
<proteinExistence type="predicted"/>
<dbReference type="EMBL" id="MU268012">
    <property type="protein sequence ID" value="KAH7906488.1"/>
    <property type="molecule type" value="Genomic_DNA"/>
</dbReference>
<accession>A0ACB8A0B6</accession>
<evidence type="ECO:0000313" key="2">
    <source>
        <dbReference type="Proteomes" id="UP000790377"/>
    </source>
</evidence>
<name>A0ACB8A0B6_9AGAM</name>
<sequence length="322" mass="34090">MVSSTPTPERAAELRANLTFVKAQIIKAVSDSNLPHHHLQLIAVSSEWPVQDMRVLYDAGHRHFGEHRVDQMREKASALPSDIRWHFIGTQLEGKGLAEISNLHAVQRITSQKAADELNNALSPGAPRHRLRVYIQVNTSSEAKKEGLEPLLLGGGPVAPESQLEQTPPALQDTTIAPQDTPLAKLALHIVTNCPRLWLTAIGSSAESVKAGVAMELNSGNAAPNADLETLKVTRTALEGALLAAGVSPWGKDIPPSVDGSSCDNCVPPEGSGVCPDRAKGPLLLGMGTSMDYVAAIHAGSNVLRVGTAIFGARPPRVVEGG</sequence>
<dbReference type="Proteomes" id="UP000790377">
    <property type="component" value="Unassembled WGS sequence"/>
</dbReference>
<gene>
    <name evidence="1" type="ORF">BJ138DRAFT_1183072</name>
</gene>
<comment type="caution">
    <text evidence="1">The sequence shown here is derived from an EMBL/GenBank/DDBJ whole genome shotgun (WGS) entry which is preliminary data.</text>
</comment>
<evidence type="ECO:0000313" key="1">
    <source>
        <dbReference type="EMBL" id="KAH7906488.1"/>
    </source>
</evidence>